<accession>A0A212JCC7</accession>
<proteinExistence type="predicted"/>
<organism evidence="1">
    <name type="scientific">uncultured Alphaproteobacteria bacterium</name>
    <dbReference type="NCBI Taxonomy" id="91750"/>
    <lineage>
        <taxon>Bacteria</taxon>
        <taxon>Pseudomonadati</taxon>
        <taxon>Pseudomonadota</taxon>
        <taxon>Alphaproteobacteria</taxon>
        <taxon>environmental samples</taxon>
    </lineage>
</organism>
<sequence length="82" mass="8378">MKPLSVYKLSRAEAALRRLESATAALDAAAASIPAAGGAAPAVDATEIADLKRRCGELEAAARAASEGIDEAASRLSRLLEE</sequence>
<gene>
    <name evidence="1" type="ORF">KL86APRO_10843</name>
</gene>
<dbReference type="AlphaFoldDB" id="A0A212JCC7"/>
<name>A0A212JCC7_9PROT</name>
<reference evidence="1" key="1">
    <citation type="submission" date="2016-04" db="EMBL/GenBank/DDBJ databases">
        <authorList>
            <person name="Evans L.H."/>
            <person name="Alamgir A."/>
            <person name="Owens N."/>
            <person name="Weber N.D."/>
            <person name="Virtaneva K."/>
            <person name="Barbian K."/>
            <person name="Babar A."/>
            <person name="Rosenke K."/>
        </authorList>
    </citation>
    <scope>NUCLEOTIDE SEQUENCE</scope>
    <source>
        <strain evidence="1">86</strain>
    </source>
</reference>
<protein>
    <submittedName>
        <fullName evidence="1">Uncharacterized protein</fullName>
    </submittedName>
</protein>
<dbReference type="EMBL" id="FLUO01000001">
    <property type="protein sequence ID" value="SBV97100.1"/>
    <property type="molecule type" value="Genomic_DNA"/>
</dbReference>
<evidence type="ECO:0000313" key="1">
    <source>
        <dbReference type="EMBL" id="SBV97100.1"/>
    </source>
</evidence>